<dbReference type="InterPro" id="IPR013763">
    <property type="entry name" value="Cyclin-like_dom"/>
</dbReference>
<feature type="domain" description="Cyclin-like" evidence="8">
    <location>
        <begin position="89"/>
        <end position="170"/>
    </location>
</feature>
<dbReference type="PRINTS" id="PR00685">
    <property type="entry name" value="TIFACTORIIB"/>
</dbReference>
<dbReference type="HOGENOM" id="CLU_043736_0_1_2"/>
<dbReference type="PROSITE" id="PS00782">
    <property type="entry name" value="TFIIB"/>
    <property type="match status" value="2"/>
</dbReference>
<dbReference type="InterPro" id="IPR036915">
    <property type="entry name" value="Cyclin-like_sf"/>
</dbReference>
<dbReference type="Gene3D" id="1.10.472.170">
    <property type="match status" value="1"/>
</dbReference>
<comment type="similarity">
    <text evidence="1">Belongs to the TFIIB family.</text>
</comment>
<feature type="compositionally biased region" description="Basic and acidic residues" evidence="7">
    <location>
        <begin position="1"/>
        <end position="13"/>
    </location>
</feature>
<dbReference type="SUPFAM" id="SSF47954">
    <property type="entry name" value="Cyclin-like"/>
    <property type="match status" value="2"/>
</dbReference>
<dbReference type="Pfam" id="PF00382">
    <property type="entry name" value="TFIIB"/>
    <property type="match status" value="2"/>
</dbReference>
<name>K0IE10_NITGG</name>
<dbReference type="InterPro" id="IPR000812">
    <property type="entry name" value="TFIIB"/>
</dbReference>
<accession>K0IE10</accession>
<feature type="domain" description="Cyclin-like" evidence="8">
    <location>
        <begin position="183"/>
        <end position="264"/>
    </location>
</feature>
<keyword evidence="5" id="KW-0804">Transcription</keyword>
<dbReference type="KEGG" id="nga:Ngar_c10580"/>
<evidence type="ECO:0000256" key="7">
    <source>
        <dbReference type="SAM" id="MobiDB-lite"/>
    </source>
</evidence>
<keyword evidence="10" id="KW-1185">Reference proteome</keyword>
<dbReference type="InterPro" id="IPR023486">
    <property type="entry name" value="TFIIB_CS"/>
</dbReference>
<evidence type="ECO:0000256" key="4">
    <source>
        <dbReference type="ARBA" id="ARBA00023015"/>
    </source>
</evidence>
<dbReference type="CDD" id="cd20550">
    <property type="entry name" value="CYCLIN_TFIIB_archaea_like_rpt2"/>
    <property type="match status" value="1"/>
</dbReference>
<evidence type="ECO:0000256" key="2">
    <source>
        <dbReference type="ARBA" id="ARBA00013932"/>
    </source>
</evidence>
<keyword evidence="3" id="KW-0677">Repeat</keyword>
<evidence type="ECO:0000313" key="9">
    <source>
        <dbReference type="EMBL" id="AFU58000.1"/>
    </source>
</evidence>
<evidence type="ECO:0000256" key="5">
    <source>
        <dbReference type="ARBA" id="ARBA00023163"/>
    </source>
</evidence>
<dbReference type="Gene3D" id="1.10.472.10">
    <property type="entry name" value="Cyclin-like"/>
    <property type="match status" value="1"/>
</dbReference>
<keyword evidence="9" id="KW-0648">Protein biosynthesis</keyword>
<keyword evidence="4" id="KW-0805">Transcription regulation</keyword>
<dbReference type="InParanoid" id="K0IE10"/>
<dbReference type="GO" id="GO:0017025">
    <property type="term" value="F:TBP-class protein binding"/>
    <property type="evidence" value="ECO:0007669"/>
    <property type="project" value="InterPro"/>
</dbReference>
<evidence type="ECO:0000313" key="10">
    <source>
        <dbReference type="Proteomes" id="UP000008037"/>
    </source>
</evidence>
<feature type="region of interest" description="Disordered" evidence="7">
    <location>
        <begin position="1"/>
        <end position="32"/>
    </location>
</feature>
<dbReference type="FunFam" id="1.10.472.10:FF:000023">
    <property type="entry name" value="Transcription initiation factor IIB"/>
    <property type="match status" value="1"/>
</dbReference>
<sequence length="269" mass="29820">MLSDKAQESRPEWRAFTGEEANDRSRTGIPSSLARHDMGLSTVIGRTDKDASGRAIDVAMRSTMGRLRAWDFRTQAHSPTDRNLRQAFSELDRLKDKLGVSDAVIEKTAYIYRKAQERGLVRGRTISAMVGAALYIACRETGASRTLKDIAEIGNIKRKDLARIYRLVVMELDLKIPMIDPMKCIVRVANRANLSERTKRVAMNIMKGVTKSGISAGKDPMGLAASVLYLACLNTGESRTQTDIAEAAGVTEVTVRNRYKNLKSQLDLN</sequence>
<comment type="function">
    <text evidence="6">Stabilizes TBP binding to an archaeal box-A promoter. Also responsible for recruiting RNA polymerase II to the pre-initiation complex (DNA-TBP-TFIIB).</text>
</comment>
<dbReference type="GO" id="GO:0003743">
    <property type="term" value="F:translation initiation factor activity"/>
    <property type="evidence" value="ECO:0007669"/>
    <property type="project" value="UniProtKB-KW"/>
</dbReference>
<evidence type="ECO:0000256" key="3">
    <source>
        <dbReference type="ARBA" id="ARBA00022737"/>
    </source>
</evidence>
<dbReference type="PANTHER" id="PTHR11618">
    <property type="entry name" value="TRANSCRIPTION INITIATION FACTOR IIB-RELATED"/>
    <property type="match status" value="1"/>
</dbReference>
<organism evidence="9 10">
    <name type="scientific">Nitrososphaera gargensis (strain Ga9.2)</name>
    <dbReference type="NCBI Taxonomy" id="1237085"/>
    <lineage>
        <taxon>Archaea</taxon>
        <taxon>Nitrososphaerota</taxon>
        <taxon>Nitrososphaeria</taxon>
        <taxon>Nitrososphaerales</taxon>
        <taxon>Nitrososphaeraceae</taxon>
        <taxon>Nitrososphaera</taxon>
    </lineage>
</organism>
<dbReference type="FunCoup" id="K0IE10">
    <property type="interactions" value="127"/>
</dbReference>
<protein>
    <recommendedName>
        <fullName evidence="2">Transcription initiation factor IIB</fullName>
    </recommendedName>
</protein>
<dbReference type="EMBL" id="CP002408">
    <property type="protein sequence ID" value="AFU58000.1"/>
    <property type="molecule type" value="Genomic_DNA"/>
</dbReference>
<dbReference type="Proteomes" id="UP000008037">
    <property type="component" value="Chromosome"/>
</dbReference>
<evidence type="ECO:0000256" key="6">
    <source>
        <dbReference type="ARBA" id="ARBA00053882"/>
    </source>
</evidence>
<dbReference type="SMART" id="SM00385">
    <property type="entry name" value="CYCLIN"/>
    <property type="match status" value="2"/>
</dbReference>
<keyword evidence="9" id="KW-0396">Initiation factor</keyword>
<dbReference type="PANTHER" id="PTHR11618:SF13">
    <property type="entry name" value="TRANSCRIPTION INITIATION FACTOR IIB"/>
    <property type="match status" value="1"/>
</dbReference>
<proteinExistence type="inferred from homology"/>
<dbReference type="PATRIC" id="fig|1237085.11.peg.1006"/>
<evidence type="ECO:0000256" key="1">
    <source>
        <dbReference type="ARBA" id="ARBA00010857"/>
    </source>
</evidence>
<gene>
    <name evidence="9" type="primary">tfb3</name>
    <name evidence="9" type="ordered locus">Ngar_c10580</name>
</gene>
<evidence type="ECO:0000259" key="8">
    <source>
        <dbReference type="SMART" id="SM00385"/>
    </source>
</evidence>
<dbReference type="GO" id="GO:0070897">
    <property type="term" value="P:transcription preinitiation complex assembly"/>
    <property type="evidence" value="ECO:0007669"/>
    <property type="project" value="InterPro"/>
</dbReference>
<dbReference type="InterPro" id="IPR013150">
    <property type="entry name" value="TFIIB_cyclin"/>
</dbReference>
<dbReference type="AlphaFoldDB" id="K0IE10"/>
<dbReference type="GO" id="GO:0097550">
    <property type="term" value="C:transcription preinitiation complex"/>
    <property type="evidence" value="ECO:0007669"/>
    <property type="project" value="TreeGrafter"/>
</dbReference>
<reference evidence="9 10" key="1">
    <citation type="journal article" date="2012" name="Environ. Microbiol.">
        <title>The genome of the ammonia-oxidizing Candidatus Nitrososphaera gargensis: insights into metabolic versatility and environmental adaptations.</title>
        <authorList>
            <person name="Spang A."/>
            <person name="Poehlein A."/>
            <person name="Offre P."/>
            <person name="Zumbragel S."/>
            <person name="Haider S."/>
            <person name="Rychlik N."/>
            <person name="Nowka B."/>
            <person name="Schmeisser C."/>
            <person name="Lebedeva E.V."/>
            <person name="Rattei T."/>
            <person name="Bohm C."/>
            <person name="Schmid M."/>
            <person name="Galushko A."/>
            <person name="Hatzenpichler R."/>
            <person name="Weinmaier T."/>
            <person name="Daniel R."/>
            <person name="Schleper C."/>
            <person name="Spieck E."/>
            <person name="Streit W."/>
            <person name="Wagner M."/>
        </authorList>
    </citation>
    <scope>NUCLEOTIDE SEQUENCE [LARGE SCALE GENOMIC DNA]</scope>
    <source>
        <strain evidence="10">Ga9.2</strain>
    </source>
</reference>
<dbReference type="STRING" id="1237085.Ngar_c10580"/>